<proteinExistence type="predicted"/>
<dbReference type="GO" id="GO:0005737">
    <property type="term" value="C:cytoplasm"/>
    <property type="evidence" value="ECO:0007669"/>
    <property type="project" value="UniProtKB-SubCell"/>
</dbReference>
<protein>
    <submittedName>
        <fullName evidence="1">Choice-of-anchor D domain-containing protein</fullName>
    </submittedName>
</protein>
<reference evidence="1 2" key="1">
    <citation type="submission" date="2019-06" db="EMBL/GenBank/DDBJ databases">
        <authorList>
            <person name="Livingstone P."/>
            <person name="Whitworth D."/>
        </authorList>
    </citation>
    <scope>NUCLEOTIDE SEQUENCE [LARGE SCALE GENOMIC DNA]</scope>
    <source>
        <strain evidence="1 2">AM401</strain>
    </source>
</reference>
<gene>
    <name evidence="1" type="ORF">FJV41_17545</name>
</gene>
<dbReference type="AlphaFoldDB" id="A0A540X0E9"/>
<dbReference type="InterPro" id="IPR013783">
    <property type="entry name" value="Ig-like_fold"/>
</dbReference>
<dbReference type="EMBL" id="VIFM01000062">
    <property type="protein sequence ID" value="TQF14663.1"/>
    <property type="molecule type" value="Genomic_DNA"/>
</dbReference>
<keyword evidence="2" id="KW-1185">Reference proteome</keyword>
<dbReference type="NCBIfam" id="NF012200">
    <property type="entry name" value="choice_anch_D"/>
    <property type="match status" value="1"/>
</dbReference>
<evidence type="ECO:0000313" key="1">
    <source>
        <dbReference type="EMBL" id="TQF14663.1"/>
    </source>
</evidence>
<dbReference type="OrthoDB" id="5481749at2"/>
<evidence type="ECO:0000313" key="2">
    <source>
        <dbReference type="Proteomes" id="UP000315369"/>
    </source>
</evidence>
<comment type="caution">
    <text evidence="1">The sequence shown here is derived from an EMBL/GenBank/DDBJ whole genome shotgun (WGS) entry which is preliminary data.</text>
</comment>
<accession>A0A540X0E9</accession>
<name>A0A540X0E9_9BACT</name>
<dbReference type="Gene3D" id="2.60.40.10">
    <property type="entry name" value="Immunoglobulins"/>
    <property type="match status" value="3"/>
</dbReference>
<organism evidence="1 2">
    <name type="scientific">Myxococcus llanfairpwllgwyngyllgogerychwyrndrobwllllantysiliogogogochensis</name>
    <dbReference type="NCBI Taxonomy" id="2590453"/>
    <lineage>
        <taxon>Bacteria</taxon>
        <taxon>Pseudomonadati</taxon>
        <taxon>Myxococcota</taxon>
        <taxon>Myxococcia</taxon>
        <taxon>Myxococcales</taxon>
        <taxon>Cystobacterineae</taxon>
        <taxon>Myxococcaceae</taxon>
        <taxon>Myxococcus</taxon>
    </lineage>
</organism>
<dbReference type="Proteomes" id="UP000315369">
    <property type="component" value="Unassembled WGS sequence"/>
</dbReference>
<sequence>MRGSTRRSAGCRLHAQGRSRGWLGVPARAKDGVLRGGLGARARVKGGAGVRGRGRVVRTWAARGGWWLVVGCLLTGGCGKDAPPLSVVPRWVAPESTLDFGEVPALNERTVSLPLVNAGRAPLRVVGVSVREADSPFRIISAPVEVPAQAESPVLLAFVPPRESLYTATLELHTDDPSRPSLDVSLRGEGRTSAILELDAERIEFGRVAEGAAVVRSFKVRSRGNAPLVLESLTLVGDSIPSAFQLVGSTTTPAVLDVSSEVELSVRYAVPLGAASEEVSGGLLLRTTDPDHREARVALHGGVNLAPVPVMGALADSVPGGEVVLDATASTDPDGDGPLTYEWVLRERPVGARAQVMEAGAARTVLRLDPVVPGAYVVELAVTDAAGARSPRPASARVLAVPAQRLLVDVSWDHAETDLDLHVSRGVDAVPGSVDDCHYANPRPDWGAPGLAEDPELLRDRLTGYGPEVFGYENPVAGTYRVAVVLARANGAVDPRSGATVRVYDRGVLKGEFRRILASQGEVWTVADVRWPSGVVTEVP</sequence>